<evidence type="ECO:0000256" key="1">
    <source>
        <dbReference type="SAM" id="Phobius"/>
    </source>
</evidence>
<feature type="transmembrane region" description="Helical" evidence="1">
    <location>
        <begin position="137"/>
        <end position="160"/>
    </location>
</feature>
<proteinExistence type="predicted"/>
<dbReference type="OrthoDB" id="4146231at2759"/>
<dbReference type="Proteomes" id="UP000053328">
    <property type="component" value="Unassembled WGS sequence"/>
</dbReference>
<feature type="transmembrane region" description="Helical" evidence="1">
    <location>
        <begin position="181"/>
        <end position="201"/>
    </location>
</feature>
<feature type="transmembrane region" description="Helical" evidence="1">
    <location>
        <begin position="6"/>
        <end position="28"/>
    </location>
</feature>
<dbReference type="EMBL" id="KN847496">
    <property type="protein sequence ID" value="KIW14210.1"/>
    <property type="molecule type" value="Genomic_DNA"/>
</dbReference>
<name>A0A0D2B687_9EURO</name>
<dbReference type="RefSeq" id="XP_016234426.1">
    <property type="nucleotide sequence ID" value="XM_016381324.1"/>
</dbReference>
<keyword evidence="3" id="KW-1185">Reference proteome</keyword>
<dbReference type="AlphaFoldDB" id="A0A0D2B687"/>
<accession>A0A0D2B687</accession>
<feature type="transmembrane region" description="Helical" evidence="1">
    <location>
        <begin position="37"/>
        <end position="61"/>
    </location>
</feature>
<gene>
    <name evidence="2" type="ORF">PV08_06991</name>
</gene>
<keyword evidence="1" id="KW-1133">Transmembrane helix</keyword>
<keyword evidence="1" id="KW-0812">Transmembrane</keyword>
<dbReference type="GeneID" id="27334074"/>
<sequence length="508" mass="57929">MVPTATIPAMVLAGQNLVLDILAAYVVWQMPCWISPFYIFISHRTAQTILALAAVVLLFTLKNLDRAIAVPRIALLCEGAVEASVLYLYQSIRNGLHSSNQVIRYEPVVFAIWFAPKIAPFGLTSVVPWHWQPIVFAVPYILDQVLQIVMCVIFCQRIFVEKRGHLLKRTELCHWHYAWGVSRAVLHIVASGIIMTVSILWPYHQLLFFLVLTNVILFSPTPRAFLRYARARKLSSNDDHTETERDMSKPQIQHGITVPARAVTTQEHGSGEQLITASASKLSLRAMRSNESSALWSEVLEIEGYMFHVSRKNGRHHFTLDSSDDLWSLRAVRRLLPWASRYPRDKCTAEEFLLLAPGYLECHPFREGTPSLYDIMRDIHRKELQHTLDNFPAHQARCDECLVGSCPELFSLMFRLLLDMVNTRVILHYRVVEIAARAHGYEDRLLLTRVEPTTRSTVRLEFVRHNALVVIETPWEELSTISSKGICIDVSHDTECILPGWSEDGTLA</sequence>
<keyword evidence="1" id="KW-0472">Membrane</keyword>
<evidence type="ECO:0000313" key="3">
    <source>
        <dbReference type="Proteomes" id="UP000053328"/>
    </source>
</evidence>
<reference evidence="2 3" key="1">
    <citation type="submission" date="2015-01" db="EMBL/GenBank/DDBJ databases">
        <title>The Genome Sequence of Exophiala spinifera CBS89968.</title>
        <authorList>
            <consortium name="The Broad Institute Genomics Platform"/>
            <person name="Cuomo C."/>
            <person name="de Hoog S."/>
            <person name="Gorbushina A."/>
            <person name="Stielow B."/>
            <person name="Teixiera M."/>
            <person name="Abouelleil A."/>
            <person name="Chapman S.B."/>
            <person name="Priest M."/>
            <person name="Young S.K."/>
            <person name="Wortman J."/>
            <person name="Nusbaum C."/>
            <person name="Birren B."/>
        </authorList>
    </citation>
    <scope>NUCLEOTIDE SEQUENCE [LARGE SCALE GENOMIC DNA]</scope>
    <source>
        <strain evidence="2 3">CBS 89968</strain>
    </source>
</reference>
<organism evidence="2 3">
    <name type="scientific">Exophiala spinifera</name>
    <dbReference type="NCBI Taxonomy" id="91928"/>
    <lineage>
        <taxon>Eukaryota</taxon>
        <taxon>Fungi</taxon>
        <taxon>Dikarya</taxon>
        <taxon>Ascomycota</taxon>
        <taxon>Pezizomycotina</taxon>
        <taxon>Eurotiomycetes</taxon>
        <taxon>Chaetothyriomycetidae</taxon>
        <taxon>Chaetothyriales</taxon>
        <taxon>Herpotrichiellaceae</taxon>
        <taxon>Exophiala</taxon>
    </lineage>
</organism>
<protein>
    <submittedName>
        <fullName evidence="2">Uncharacterized protein</fullName>
    </submittedName>
</protein>
<dbReference type="VEuPathDB" id="FungiDB:PV08_06991"/>
<feature type="transmembrane region" description="Helical" evidence="1">
    <location>
        <begin position="110"/>
        <end position="131"/>
    </location>
</feature>
<dbReference type="HOGENOM" id="CLU_552067_0_0_1"/>
<evidence type="ECO:0000313" key="2">
    <source>
        <dbReference type="EMBL" id="KIW14210.1"/>
    </source>
</evidence>